<dbReference type="Proteomes" id="UP000216345">
    <property type="component" value="Unassembled WGS sequence"/>
</dbReference>
<evidence type="ECO:0000313" key="2">
    <source>
        <dbReference type="Proteomes" id="UP000216345"/>
    </source>
</evidence>
<proteinExistence type="predicted"/>
<comment type="caution">
    <text evidence="1">The sequence shown here is derived from an EMBL/GenBank/DDBJ whole genome shotgun (WGS) entry which is preliminary data.</text>
</comment>
<keyword evidence="2" id="KW-1185">Reference proteome</keyword>
<dbReference type="AlphaFoldDB" id="A0A256FAA4"/>
<sequence>MISPSHLGATYHYTLQDASNAQMGISMELCTSCSDQALPKQAGALIRMRNILNAGPFPQQS</sequence>
<dbReference type="EMBL" id="NNRK01000031">
    <property type="protein sequence ID" value="OYR11748.1"/>
    <property type="molecule type" value="Genomic_DNA"/>
</dbReference>
<organism evidence="1 2">
    <name type="scientific">Brucella rhizosphaerae</name>
    <dbReference type="NCBI Taxonomy" id="571254"/>
    <lineage>
        <taxon>Bacteria</taxon>
        <taxon>Pseudomonadati</taxon>
        <taxon>Pseudomonadota</taxon>
        <taxon>Alphaproteobacteria</taxon>
        <taxon>Hyphomicrobiales</taxon>
        <taxon>Brucellaceae</taxon>
        <taxon>Brucella/Ochrobactrum group</taxon>
        <taxon>Brucella</taxon>
    </lineage>
</organism>
<name>A0A256FAA4_9HYPH</name>
<protein>
    <submittedName>
        <fullName evidence="1">Uncharacterized protein</fullName>
    </submittedName>
</protein>
<reference evidence="1 2" key="1">
    <citation type="submission" date="2017-07" db="EMBL/GenBank/DDBJ databases">
        <title>Phylogenetic study on the rhizospheric bacterium Ochrobactrum sp. A44.</title>
        <authorList>
            <person name="Krzyzanowska D.M."/>
            <person name="Ossowicki A."/>
            <person name="Rajewska M."/>
            <person name="Maciag T."/>
            <person name="Kaczynski Z."/>
            <person name="Czerwicka M."/>
            <person name="Jafra S."/>
        </authorList>
    </citation>
    <scope>NUCLEOTIDE SEQUENCE [LARGE SCALE GENOMIC DNA]</scope>
    <source>
        <strain evidence="1 2">PR17</strain>
    </source>
</reference>
<evidence type="ECO:0000313" key="1">
    <source>
        <dbReference type="EMBL" id="OYR11748.1"/>
    </source>
</evidence>
<gene>
    <name evidence="1" type="ORF">CEV32_1280</name>
</gene>
<accession>A0A256FAA4</accession>